<dbReference type="Gramene" id="ONK76050">
    <property type="protein sequence ID" value="ONK76050"/>
    <property type="gene ID" value="A4U43_C03F23350"/>
</dbReference>
<dbReference type="Proteomes" id="UP000243459">
    <property type="component" value="Chromosome 3"/>
</dbReference>
<evidence type="ECO:0000313" key="3">
    <source>
        <dbReference type="Proteomes" id="UP000243459"/>
    </source>
</evidence>
<reference evidence="3" key="1">
    <citation type="journal article" date="2017" name="Nat. Commun.">
        <title>The asparagus genome sheds light on the origin and evolution of a young Y chromosome.</title>
        <authorList>
            <person name="Harkess A."/>
            <person name="Zhou J."/>
            <person name="Xu C."/>
            <person name="Bowers J.E."/>
            <person name="Van der Hulst R."/>
            <person name="Ayyampalayam S."/>
            <person name="Mercati F."/>
            <person name="Riccardi P."/>
            <person name="McKain M.R."/>
            <person name="Kakrana A."/>
            <person name="Tang H."/>
            <person name="Ray J."/>
            <person name="Groenendijk J."/>
            <person name="Arikit S."/>
            <person name="Mathioni S.M."/>
            <person name="Nakano M."/>
            <person name="Shan H."/>
            <person name="Telgmann-Rauber A."/>
            <person name="Kanno A."/>
            <person name="Yue Z."/>
            <person name="Chen H."/>
            <person name="Li W."/>
            <person name="Chen Y."/>
            <person name="Xu X."/>
            <person name="Zhang Y."/>
            <person name="Luo S."/>
            <person name="Chen H."/>
            <person name="Gao J."/>
            <person name="Mao Z."/>
            <person name="Pires J.C."/>
            <person name="Luo M."/>
            <person name="Kudrna D."/>
            <person name="Wing R.A."/>
            <person name="Meyers B.C."/>
            <person name="Yi K."/>
            <person name="Kong H."/>
            <person name="Lavrijsen P."/>
            <person name="Sunseri F."/>
            <person name="Falavigna A."/>
            <person name="Ye Y."/>
            <person name="Leebens-Mack J.H."/>
            <person name="Chen G."/>
        </authorList>
    </citation>
    <scope>NUCLEOTIDE SEQUENCE [LARGE SCALE GENOMIC DNA]</scope>
    <source>
        <strain evidence="3">cv. DH0086</strain>
    </source>
</reference>
<accession>A0A5P1FHI6</accession>
<evidence type="ECO:0000313" key="2">
    <source>
        <dbReference type="EMBL" id="ONK76050.1"/>
    </source>
</evidence>
<feature type="compositionally biased region" description="Polar residues" evidence="1">
    <location>
        <begin position="23"/>
        <end position="43"/>
    </location>
</feature>
<organism evidence="2 3">
    <name type="scientific">Asparagus officinalis</name>
    <name type="common">Garden asparagus</name>
    <dbReference type="NCBI Taxonomy" id="4686"/>
    <lineage>
        <taxon>Eukaryota</taxon>
        <taxon>Viridiplantae</taxon>
        <taxon>Streptophyta</taxon>
        <taxon>Embryophyta</taxon>
        <taxon>Tracheophyta</taxon>
        <taxon>Spermatophyta</taxon>
        <taxon>Magnoliopsida</taxon>
        <taxon>Liliopsida</taxon>
        <taxon>Asparagales</taxon>
        <taxon>Asparagaceae</taxon>
        <taxon>Asparagoideae</taxon>
        <taxon>Asparagus</taxon>
    </lineage>
</organism>
<feature type="region of interest" description="Disordered" evidence="1">
    <location>
        <begin position="1"/>
        <end position="43"/>
    </location>
</feature>
<gene>
    <name evidence="2" type="ORF">A4U43_C03F23350</name>
</gene>
<name>A0A5P1FHI6_ASPOF</name>
<dbReference type="EMBL" id="CM007383">
    <property type="protein sequence ID" value="ONK76050.1"/>
    <property type="molecule type" value="Genomic_DNA"/>
</dbReference>
<sequence length="168" mass="18646">MPRSRQPRRSTSSSDVQRRAAPTSLQRARTRSSSHGGLDTMQRTSWWAPSEPCQSSCGRLGNIWAGCMKDEAVELRRSVVVASSVPHSQSHGFYRSRTGSNEDDIRDLIRTASQRSKDHPITAAPRSQSVAVGVRIVRIDEDRQCDEAMCPRSRSVSVVEKRRVGALA</sequence>
<protein>
    <submittedName>
        <fullName evidence="2">Uncharacterized protein</fullName>
    </submittedName>
</protein>
<evidence type="ECO:0000256" key="1">
    <source>
        <dbReference type="SAM" id="MobiDB-lite"/>
    </source>
</evidence>
<dbReference type="AlphaFoldDB" id="A0A5P1FHI6"/>
<keyword evidence="3" id="KW-1185">Reference proteome</keyword>
<proteinExistence type="predicted"/>